<proteinExistence type="predicted"/>
<evidence type="ECO:0000313" key="1">
    <source>
        <dbReference type="EMBL" id="KAK5772655.1"/>
    </source>
</evidence>
<dbReference type="PANTHER" id="PTHR31050:SF4">
    <property type="entry name" value="DUF1262 FAMILY PROTEIN (DUF1262)"/>
    <property type="match status" value="1"/>
</dbReference>
<protein>
    <submittedName>
        <fullName evidence="1">Uncharacterized protein</fullName>
    </submittedName>
</protein>
<dbReference type="PANTHER" id="PTHR31050">
    <property type="entry name" value="OS08G0413200 PROTEIN"/>
    <property type="match status" value="1"/>
</dbReference>
<comment type="caution">
    <text evidence="1">The sequence shown here is derived from an EMBL/GenBank/DDBJ whole genome shotgun (WGS) entry which is preliminary data.</text>
</comment>
<reference evidence="1 2" key="1">
    <citation type="submission" date="2023-03" db="EMBL/GenBank/DDBJ databases">
        <title>WGS of Gossypium arboreum.</title>
        <authorList>
            <person name="Yu D."/>
        </authorList>
    </citation>
    <scope>NUCLEOTIDE SEQUENCE [LARGE SCALE GENOMIC DNA]</scope>
    <source>
        <tissue evidence="1">Leaf</tissue>
    </source>
</reference>
<dbReference type="Proteomes" id="UP001358586">
    <property type="component" value="Chromosome 13"/>
</dbReference>
<gene>
    <name evidence="1" type="ORF">PVK06_048948</name>
</gene>
<evidence type="ECO:0000313" key="2">
    <source>
        <dbReference type="Proteomes" id="UP001358586"/>
    </source>
</evidence>
<keyword evidence="2" id="KW-1185">Reference proteome</keyword>
<dbReference type="EMBL" id="JARKNE010000013">
    <property type="protein sequence ID" value="KAK5772655.1"/>
    <property type="molecule type" value="Genomic_DNA"/>
</dbReference>
<dbReference type="InterPro" id="IPR010683">
    <property type="entry name" value="DUF1262"/>
</dbReference>
<name>A0ABR0MJD2_GOSAR</name>
<organism evidence="1 2">
    <name type="scientific">Gossypium arboreum</name>
    <name type="common">Tree cotton</name>
    <name type="synonym">Gossypium nanking</name>
    <dbReference type="NCBI Taxonomy" id="29729"/>
    <lineage>
        <taxon>Eukaryota</taxon>
        <taxon>Viridiplantae</taxon>
        <taxon>Streptophyta</taxon>
        <taxon>Embryophyta</taxon>
        <taxon>Tracheophyta</taxon>
        <taxon>Spermatophyta</taxon>
        <taxon>Magnoliopsida</taxon>
        <taxon>eudicotyledons</taxon>
        <taxon>Gunneridae</taxon>
        <taxon>Pentapetalae</taxon>
        <taxon>rosids</taxon>
        <taxon>malvids</taxon>
        <taxon>Malvales</taxon>
        <taxon>Malvaceae</taxon>
        <taxon>Malvoideae</taxon>
        <taxon>Gossypium</taxon>
    </lineage>
</organism>
<accession>A0ABR0MJD2</accession>
<sequence>MYVTRPLSLYRKSPNALEDEPPAEGPYSGYLVITDEEAEEQDTFCFGAIKRKAVEKLPFPQDKILNVVHSSEVEETMVTRVWFIPVLDQPLASNHYYVIRAKGRYKG</sequence>
<dbReference type="Pfam" id="PF06880">
    <property type="entry name" value="DUF1262"/>
    <property type="match status" value="1"/>
</dbReference>